<evidence type="ECO:0000313" key="12">
    <source>
        <dbReference type="Proteomes" id="UP001497525"/>
    </source>
</evidence>
<accession>A0AAV2TJL8</accession>
<sequence length="403" mass="45890">MGLSYSEFVVFLILLVTVQRSLSLTTEHLLKSKDPELTMNVTEIARMHGYVAEEHFVETADGYILCLFRMYNKPPGSIVPRKVVLLQHGLLDSSHTWINNLRNESLGFILADAGFDVWLANSRGSTYSKRHRSPTADYWKFTWDQMAKYDLPATIYYILNCTRVKKIGFVGHSQGTMTAFARFGMDPELQSHINVFIALAPVAYLKHVTSPIRLLAPVCKWITEAVDVFEHGEFMPSTKLIEFLAEHVCGSKRLSVVCSDVIFLIVGYNPSNLNQTRIPVYISHTPAGTSAQNMVHYCQAFHNNRFQMYDFGEKGNQQHYGRRTPPEYHLHNISIPVAAFFGGADTLSVRQDVEHLLSLIEKVLVKKVYLEDYNHLDFVWGLDSGYRVYPTVLELLLKYGSPQ</sequence>
<evidence type="ECO:0000256" key="8">
    <source>
        <dbReference type="PIRSR" id="PIRSR000862-1"/>
    </source>
</evidence>
<dbReference type="SUPFAM" id="SSF53474">
    <property type="entry name" value="alpha/beta-Hydrolases"/>
    <property type="match status" value="1"/>
</dbReference>
<evidence type="ECO:0000256" key="6">
    <source>
        <dbReference type="ARBA" id="ARBA00023180"/>
    </source>
</evidence>
<evidence type="ECO:0000256" key="5">
    <source>
        <dbReference type="ARBA" id="ARBA00023098"/>
    </source>
</evidence>
<dbReference type="Pfam" id="PF04083">
    <property type="entry name" value="Abhydro_lipase"/>
    <property type="match status" value="1"/>
</dbReference>
<comment type="similarity">
    <text evidence="1 7">Belongs to the AB hydrolase superfamily. Lipase family.</text>
</comment>
<feature type="domain" description="Partial AB-hydrolase lipase" evidence="10">
    <location>
        <begin position="41"/>
        <end position="100"/>
    </location>
</feature>
<keyword evidence="6" id="KW-0325">Glycoprotein</keyword>
<feature type="signal peptide" evidence="9">
    <location>
        <begin position="1"/>
        <end position="23"/>
    </location>
</feature>
<keyword evidence="2 9" id="KW-0732">Signal</keyword>
<dbReference type="EMBL" id="CAXLJL010000356">
    <property type="protein sequence ID" value="CAL5136885.1"/>
    <property type="molecule type" value="Genomic_DNA"/>
</dbReference>
<dbReference type="FunFam" id="3.40.50.1820:FF:000021">
    <property type="entry name" value="Lipase"/>
    <property type="match status" value="1"/>
</dbReference>
<keyword evidence="4 7" id="KW-0442">Lipid degradation</keyword>
<name>A0AAV2TJL8_CALDB</name>
<dbReference type="GO" id="GO:0016788">
    <property type="term" value="F:hydrolase activity, acting on ester bonds"/>
    <property type="evidence" value="ECO:0007669"/>
    <property type="project" value="InterPro"/>
</dbReference>
<protein>
    <recommendedName>
        <fullName evidence="7">Lipase</fullName>
    </recommendedName>
</protein>
<dbReference type="PIRSF" id="PIRSF000862">
    <property type="entry name" value="Steryl_ester_lip"/>
    <property type="match status" value="1"/>
</dbReference>
<comment type="caution">
    <text evidence="11">The sequence shown here is derived from an EMBL/GenBank/DDBJ whole genome shotgun (WGS) entry which is preliminary data.</text>
</comment>
<dbReference type="InterPro" id="IPR006693">
    <property type="entry name" value="AB_hydrolase_lipase"/>
</dbReference>
<dbReference type="Gene3D" id="3.40.50.1820">
    <property type="entry name" value="alpha/beta hydrolase"/>
    <property type="match status" value="1"/>
</dbReference>
<dbReference type="GO" id="GO:0016042">
    <property type="term" value="P:lipid catabolic process"/>
    <property type="evidence" value="ECO:0007669"/>
    <property type="project" value="UniProtKB-KW"/>
</dbReference>
<reference evidence="11" key="1">
    <citation type="submission" date="2024-06" db="EMBL/GenBank/DDBJ databases">
        <authorList>
            <person name="Liu X."/>
            <person name="Lenzi L."/>
            <person name="Haldenby T S."/>
            <person name="Uol C."/>
        </authorList>
    </citation>
    <scope>NUCLEOTIDE SEQUENCE</scope>
</reference>
<evidence type="ECO:0000256" key="9">
    <source>
        <dbReference type="SAM" id="SignalP"/>
    </source>
</evidence>
<evidence type="ECO:0000256" key="7">
    <source>
        <dbReference type="PIRNR" id="PIRNR000862"/>
    </source>
</evidence>
<dbReference type="PANTHER" id="PTHR11005">
    <property type="entry name" value="LYSOSOMAL ACID LIPASE-RELATED"/>
    <property type="match status" value="1"/>
</dbReference>
<evidence type="ECO:0000259" key="10">
    <source>
        <dbReference type="Pfam" id="PF04083"/>
    </source>
</evidence>
<dbReference type="AlphaFoldDB" id="A0AAV2TJL8"/>
<dbReference type="InterPro" id="IPR029058">
    <property type="entry name" value="AB_hydrolase_fold"/>
</dbReference>
<evidence type="ECO:0000256" key="3">
    <source>
        <dbReference type="ARBA" id="ARBA00022801"/>
    </source>
</evidence>
<keyword evidence="3 7" id="KW-0378">Hydrolase</keyword>
<feature type="active site" description="Charge relay system" evidence="8">
    <location>
        <position position="375"/>
    </location>
</feature>
<dbReference type="Proteomes" id="UP001497525">
    <property type="component" value="Unassembled WGS sequence"/>
</dbReference>
<evidence type="ECO:0000256" key="4">
    <source>
        <dbReference type="ARBA" id="ARBA00022963"/>
    </source>
</evidence>
<feature type="active site" description="Charge relay system" evidence="8">
    <location>
        <position position="345"/>
    </location>
</feature>
<organism evidence="11 12">
    <name type="scientific">Calicophoron daubneyi</name>
    <name type="common">Rumen fluke</name>
    <name type="synonym">Paramphistomum daubneyi</name>
    <dbReference type="NCBI Taxonomy" id="300641"/>
    <lineage>
        <taxon>Eukaryota</taxon>
        <taxon>Metazoa</taxon>
        <taxon>Spiralia</taxon>
        <taxon>Lophotrochozoa</taxon>
        <taxon>Platyhelminthes</taxon>
        <taxon>Trematoda</taxon>
        <taxon>Digenea</taxon>
        <taxon>Plagiorchiida</taxon>
        <taxon>Pronocephalata</taxon>
        <taxon>Paramphistomoidea</taxon>
        <taxon>Paramphistomidae</taxon>
        <taxon>Calicophoron</taxon>
    </lineage>
</organism>
<feature type="chain" id="PRO_5043920847" description="Lipase" evidence="9">
    <location>
        <begin position="24"/>
        <end position="403"/>
    </location>
</feature>
<dbReference type="InterPro" id="IPR025483">
    <property type="entry name" value="Lipase_euk"/>
</dbReference>
<keyword evidence="5" id="KW-0443">Lipid metabolism</keyword>
<evidence type="ECO:0000313" key="11">
    <source>
        <dbReference type="EMBL" id="CAL5136885.1"/>
    </source>
</evidence>
<proteinExistence type="inferred from homology"/>
<feature type="active site" description="Nucleophile" evidence="8">
    <location>
        <position position="173"/>
    </location>
</feature>
<gene>
    <name evidence="11" type="ORF">CDAUBV1_LOCUS11180</name>
</gene>
<evidence type="ECO:0000256" key="2">
    <source>
        <dbReference type="ARBA" id="ARBA00022729"/>
    </source>
</evidence>
<evidence type="ECO:0000256" key="1">
    <source>
        <dbReference type="ARBA" id="ARBA00010701"/>
    </source>
</evidence>